<dbReference type="EMBL" id="BSYO01000018">
    <property type="protein sequence ID" value="GMH17914.1"/>
    <property type="molecule type" value="Genomic_DNA"/>
</dbReference>
<dbReference type="PANTHER" id="PTHR33538">
    <property type="entry name" value="PROTEIN GAMETE EXPRESSED 1"/>
    <property type="match status" value="1"/>
</dbReference>
<evidence type="ECO:0000256" key="3">
    <source>
        <dbReference type="SAM" id="SignalP"/>
    </source>
</evidence>
<accession>A0AAD3SWE5</accession>
<keyword evidence="2" id="KW-1133">Transmembrane helix</keyword>
<evidence type="ECO:0000256" key="1">
    <source>
        <dbReference type="SAM" id="Coils"/>
    </source>
</evidence>
<comment type="caution">
    <text evidence="4">The sequence shown here is derived from an EMBL/GenBank/DDBJ whole genome shotgun (WGS) entry which is preliminary data.</text>
</comment>
<feature type="chain" id="PRO_5042179820" description="Protein GAMETE EXPRESSED 1" evidence="3">
    <location>
        <begin position="26"/>
        <end position="671"/>
    </location>
</feature>
<organism evidence="4 5">
    <name type="scientific">Nepenthes gracilis</name>
    <name type="common">Slender pitcher plant</name>
    <dbReference type="NCBI Taxonomy" id="150966"/>
    <lineage>
        <taxon>Eukaryota</taxon>
        <taxon>Viridiplantae</taxon>
        <taxon>Streptophyta</taxon>
        <taxon>Embryophyta</taxon>
        <taxon>Tracheophyta</taxon>
        <taxon>Spermatophyta</taxon>
        <taxon>Magnoliopsida</taxon>
        <taxon>eudicotyledons</taxon>
        <taxon>Gunneridae</taxon>
        <taxon>Pentapetalae</taxon>
        <taxon>Caryophyllales</taxon>
        <taxon>Nepenthaceae</taxon>
        <taxon>Nepenthes</taxon>
    </lineage>
</organism>
<feature type="transmembrane region" description="Helical" evidence="2">
    <location>
        <begin position="462"/>
        <end position="480"/>
    </location>
</feature>
<name>A0AAD3SWE5_NEPGR</name>
<dbReference type="Gene3D" id="1.10.287.950">
    <property type="entry name" value="Methyl-accepting chemotaxis protein"/>
    <property type="match status" value="1"/>
</dbReference>
<keyword evidence="2" id="KW-0472">Membrane</keyword>
<evidence type="ECO:0000313" key="5">
    <source>
        <dbReference type="Proteomes" id="UP001279734"/>
    </source>
</evidence>
<keyword evidence="3" id="KW-0732">Signal</keyword>
<keyword evidence="1" id="KW-0175">Coiled coil</keyword>
<proteinExistence type="predicted"/>
<feature type="coiled-coil region" evidence="1">
    <location>
        <begin position="176"/>
        <end position="203"/>
    </location>
</feature>
<keyword evidence="5" id="KW-1185">Reference proteome</keyword>
<dbReference type="PANTHER" id="PTHR33538:SF2">
    <property type="entry name" value="PROTEIN GAMETE EXPRESSED 1"/>
    <property type="match status" value="1"/>
</dbReference>
<evidence type="ECO:0000256" key="2">
    <source>
        <dbReference type="SAM" id="Phobius"/>
    </source>
</evidence>
<evidence type="ECO:0000313" key="4">
    <source>
        <dbReference type="EMBL" id="GMH17914.1"/>
    </source>
</evidence>
<dbReference type="AlphaFoldDB" id="A0AAD3SWE5"/>
<feature type="signal peptide" evidence="3">
    <location>
        <begin position="1"/>
        <end position="25"/>
    </location>
</feature>
<sequence length="671" mass="77161">MKIKHHIFLQFLLVFLLVWPQGGRSWGLFSSSSTPPSKDNSHSGGGKYIFRDSGAEFSMGALDNPKAVELLEVAKRKLGANPCWLAAYQSLFASCSEIFAAEEKRSRLAWHLSDCFQKDTGRSPFPSCSEKAAMVDCLRKLNNDDHKTYLEFYLETNSICHQLQSKAFKFQVENLVNELKSSAQFAEEKLESIEEKSDHLLHSSNEISDSLTSVDLQTRQMGDTLKNLIDYVNIILNHSKELHEQARILTTSQAELAEGQGKMREKLEEDMKMVHDSYNNLGREIDDLQTKASEIEKGIDKFEGEMHLWMKQLQGKADSIAQVTGISLNKQQELLDSQAMALEGLQSMTTFQSKALEESRVTLMQLLEFANGEHQKLFRQQEQLLQAHDHLAENSKSILAAQEAFESKQSSTFAALDKLFALHNAMLLESRLIKAVFIYSLLIFFLYMFTSAKETYPVRFKLYTGLCIPFFLEFGILRLSNYEIERQTRLANIIRLIFVIYAGIQLLYSYFTSRDYEALNYQMLVTLMEKVSCLERGEGFHWDSDGDDDVDWLSWVEAELPEDVDDGRDPDYRIPNEAVGDNSAAMTTGRRYSLRRRRAYWEDSAEEVLQACSGAFGINWLHRRRLRELEMITEEDLESSFVEFLTKMMLHPKFEPNRSHLHFSLWSSFVQ</sequence>
<protein>
    <recommendedName>
        <fullName evidence="6">Protein GAMETE EXPRESSED 1</fullName>
    </recommendedName>
</protein>
<feature type="transmembrane region" description="Helical" evidence="2">
    <location>
        <begin position="432"/>
        <end position="450"/>
    </location>
</feature>
<evidence type="ECO:0008006" key="6">
    <source>
        <dbReference type="Google" id="ProtNLM"/>
    </source>
</evidence>
<feature type="coiled-coil region" evidence="1">
    <location>
        <begin position="264"/>
        <end position="305"/>
    </location>
</feature>
<reference evidence="4" key="1">
    <citation type="submission" date="2023-05" db="EMBL/GenBank/DDBJ databases">
        <title>Nepenthes gracilis genome sequencing.</title>
        <authorList>
            <person name="Fukushima K."/>
        </authorList>
    </citation>
    <scope>NUCLEOTIDE SEQUENCE</scope>
    <source>
        <strain evidence="4">SING2019-196</strain>
    </source>
</reference>
<keyword evidence="2" id="KW-0812">Transmembrane</keyword>
<dbReference type="Proteomes" id="UP001279734">
    <property type="component" value="Unassembled WGS sequence"/>
</dbReference>
<gene>
    <name evidence="4" type="ORF">Nepgr_019755</name>
</gene>
<dbReference type="InterPro" id="IPR040346">
    <property type="entry name" value="GEX1/Brambleberry"/>
</dbReference>
<feature type="transmembrane region" description="Helical" evidence="2">
    <location>
        <begin position="492"/>
        <end position="511"/>
    </location>
</feature>